<sequence>MRKAGIVLLLVLVWVGFLVRSGSAGLLPLPGSSAPLPIESLVAWWSFDDPEDPYRGVGNVGIWEMSVQNSGSLSLVSGPRGQALSFAEGGHAYLVTTQDYEWPTNSFTIAGWANPSTLNTDSIGWLGFVTFGGDSWNTFNLEFKYGYGHSRINGWYDQYWTPEAMVKVGEFHFVAVTYDGDSYTLTFYKDGVEVGQTTPTFLNGTHPTVQGLTWPFYLGLDLAGSDNYFEGVMDEITVWSTALSQEEIQTLYAQKGAPVVPLPGAALLLGSGLAGAALFRKRLLPSGS</sequence>
<gene>
    <name evidence="4" type="ORF">ENJ40_02175</name>
</gene>
<dbReference type="SMART" id="SM00560">
    <property type="entry name" value="LamGL"/>
    <property type="match status" value="1"/>
</dbReference>
<accession>A0A7C3CKQ7</accession>
<protein>
    <recommendedName>
        <fullName evidence="3">LamG-like jellyroll fold domain-containing protein</fullName>
    </recommendedName>
</protein>
<organism evidence="4">
    <name type="scientific">Thermosulfurimonas dismutans</name>
    <dbReference type="NCBI Taxonomy" id="999894"/>
    <lineage>
        <taxon>Bacteria</taxon>
        <taxon>Pseudomonadati</taxon>
        <taxon>Thermodesulfobacteriota</taxon>
        <taxon>Thermodesulfobacteria</taxon>
        <taxon>Thermodesulfobacteriales</taxon>
        <taxon>Thermodesulfobacteriaceae</taxon>
        <taxon>Thermosulfurimonas</taxon>
    </lineage>
</organism>
<dbReference type="InterPro" id="IPR006558">
    <property type="entry name" value="LamG-like"/>
</dbReference>
<feature type="domain" description="LamG-like jellyroll fold" evidence="3">
    <location>
        <begin position="105"/>
        <end position="246"/>
    </location>
</feature>
<proteinExistence type="predicted"/>
<dbReference type="Pfam" id="PF13385">
    <property type="entry name" value="Laminin_G_3"/>
    <property type="match status" value="1"/>
</dbReference>
<dbReference type="SUPFAM" id="SSF49899">
    <property type="entry name" value="Concanavalin A-like lectins/glucanases"/>
    <property type="match status" value="1"/>
</dbReference>
<dbReference type="Gene3D" id="2.60.120.200">
    <property type="match status" value="1"/>
</dbReference>
<dbReference type="InterPro" id="IPR013320">
    <property type="entry name" value="ConA-like_dom_sf"/>
</dbReference>
<comment type="caution">
    <text evidence="4">The sequence shown here is derived from an EMBL/GenBank/DDBJ whole genome shotgun (WGS) entry which is preliminary data.</text>
</comment>
<keyword evidence="1" id="KW-0732">Signal</keyword>
<name>A0A7C3CKQ7_9BACT</name>
<dbReference type="AlphaFoldDB" id="A0A7C3CKQ7"/>
<evidence type="ECO:0000256" key="2">
    <source>
        <dbReference type="ARBA" id="ARBA00023157"/>
    </source>
</evidence>
<dbReference type="EMBL" id="DRMH01000020">
    <property type="protein sequence ID" value="HFC97252.1"/>
    <property type="molecule type" value="Genomic_DNA"/>
</dbReference>
<evidence type="ECO:0000313" key="4">
    <source>
        <dbReference type="EMBL" id="HFC97252.1"/>
    </source>
</evidence>
<evidence type="ECO:0000256" key="1">
    <source>
        <dbReference type="ARBA" id="ARBA00022729"/>
    </source>
</evidence>
<keyword evidence="2" id="KW-1015">Disulfide bond</keyword>
<dbReference type="Proteomes" id="UP000886043">
    <property type="component" value="Unassembled WGS sequence"/>
</dbReference>
<reference evidence="4" key="1">
    <citation type="journal article" date="2020" name="mSystems">
        <title>Genome- and Community-Level Interaction Insights into Carbon Utilization and Element Cycling Functions of Hydrothermarchaeota in Hydrothermal Sediment.</title>
        <authorList>
            <person name="Zhou Z."/>
            <person name="Liu Y."/>
            <person name="Xu W."/>
            <person name="Pan J."/>
            <person name="Luo Z.H."/>
            <person name="Li M."/>
        </authorList>
    </citation>
    <scope>NUCLEOTIDE SEQUENCE [LARGE SCALE GENOMIC DNA]</scope>
    <source>
        <strain evidence="4">HyVt-483</strain>
    </source>
</reference>
<evidence type="ECO:0000259" key="3">
    <source>
        <dbReference type="SMART" id="SM00560"/>
    </source>
</evidence>